<reference evidence="2 3" key="1">
    <citation type="journal article" date="2024" name="BMC Genomics">
        <title>Genome assembly of redclaw crayfish (Cherax quadricarinatus) provides insights into its immune adaptation and hypoxia tolerance.</title>
        <authorList>
            <person name="Liu Z."/>
            <person name="Zheng J."/>
            <person name="Li H."/>
            <person name="Fang K."/>
            <person name="Wang S."/>
            <person name="He J."/>
            <person name="Zhou D."/>
            <person name="Weng S."/>
            <person name="Chi M."/>
            <person name="Gu Z."/>
            <person name="He J."/>
            <person name="Li F."/>
            <person name="Wang M."/>
        </authorList>
    </citation>
    <scope>NUCLEOTIDE SEQUENCE [LARGE SCALE GENOMIC DNA]</scope>
    <source>
        <strain evidence="2">ZL_2023a</strain>
    </source>
</reference>
<evidence type="ECO:0000256" key="1">
    <source>
        <dbReference type="SAM" id="MobiDB-lite"/>
    </source>
</evidence>
<feature type="region of interest" description="Disordered" evidence="1">
    <location>
        <begin position="1"/>
        <end position="83"/>
    </location>
</feature>
<proteinExistence type="predicted"/>
<comment type="caution">
    <text evidence="2">The sequence shown here is derived from an EMBL/GenBank/DDBJ whole genome shotgun (WGS) entry which is preliminary data.</text>
</comment>
<dbReference type="AlphaFoldDB" id="A0AAW0XWK3"/>
<protein>
    <submittedName>
        <fullName evidence="2">Uncharacterized protein</fullName>
    </submittedName>
</protein>
<name>A0AAW0XWK3_CHEQU</name>
<keyword evidence="3" id="KW-1185">Reference proteome</keyword>
<dbReference type="Proteomes" id="UP001445076">
    <property type="component" value="Unassembled WGS sequence"/>
</dbReference>
<evidence type="ECO:0000313" key="3">
    <source>
        <dbReference type="Proteomes" id="UP001445076"/>
    </source>
</evidence>
<feature type="compositionally biased region" description="Polar residues" evidence="1">
    <location>
        <begin position="71"/>
        <end position="81"/>
    </location>
</feature>
<sequence>PTTGVSPPRITARKRISPPRDEPTTRVSPARITVRKRISPPRDEPTTRVSSARINVRRRISPPRDEPVTRVSPSSNWNNKISTKRTLDISDTRENQLPAKRKVKLSRNNIRITFDN</sequence>
<feature type="non-terminal residue" evidence="2">
    <location>
        <position position="1"/>
    </location>
</feature>
<dbReference type="EMBL" id="JARKIK010000024">
    <property type="protein sequence ID" value="KAK8743678.1"/>
    <property type="molecule type" value="Genomic_DNA"/>
</dbReference>
<evidence type="ECO:0000313" key="2">
    <source>
        <dbReference type="EMBL" id="KAK8743678.1"/>
    </source>
</evidence>
<organism evidence="2 3">
    <name type="scientific">Cherax quadricarinatus</name>
    <name type="common">Australian red claw crayfish</name>
    <dbReference type="NCBI Taxonomy" id="27406"/>
    <lineage>
        <taxon>Eukaryota</taxon>
        <taxon>Metazoa</taxon>
        <taxon>Ecdysozoa</taxon>
        <taxon>Arthropoda</taxon>
        <taxon>Crustacea</taxon>
        <taxon>Multicrustacea</taxon>
        <taxon>Malacostraca</taxon>
        <taxon>Eumalacostraca</taxon>
        <taxon>Eucarida</taxon>
        <taxon>Decapoda</taxon>
        <taxon>Pleocyemata</taxon>
        <taxon>Astacidea</taxon>
        <taxon>Parastacoidea</taxon>
        <taxon>Parastacidae</taxon>
        <taxon>Cherax</taxon>
    </lineage>
</organism>
<accession>A0AAW0XWK3</accession>
<gene>
    <name evidence="2" type="ORF">OTU49_001206</name>
</gene>